<dbReference type="EC" id="2.7.7.65" evidence="1"/>
<feature type="domain" description="GGDEF" evidence="3">
    <location>
        <begin position="301"/>
        <end position="420"/>
    </location>
</feature>
<name>A0A841H197_9BACT</name>
<sequence>MQVRRSEDRRLRLVLAQPTGWITGGDVSPRRPTSRRDTLPDALEVRDGLPESVERGENLVLLLDGPDGEGVLVTGAVAGRVPQSREIPDLMDRAAVGAAVFLRERNRTEKRQRLPDQLIGYFEELNAADTEPDVLRSLATHALRIVGAYTSVALARETERGLLRAPMPVEPCACRTRLCIAWDDRFAQPGLLMAEDARPGGTCPTAAGLFGDPHTVMVAHVPVGESAVLVLAERRDERIFEPEDWDVLRALALQAEMSLRRIRLLEEVRTLSLTDPLTGLGNRRHMELMLAQAWAAAGRGESLAVLALDLDGFKQINDARGHHAGDELLCAVAQALRSEARAADIVVRCGGDEFLAILPGGTADGAQLLAERVRRRLDGQVGITAGVAVFTPETADPEALIREADRRLCDIKARRRTLAA</sequence>
<dbReference type="PROSITE" id="PS50887">
    <property type="entry name" value="GGDEF"/>
    <property type="match status" value="1"/>
</dbReference>
<dbReference type="InterPro" id="IPR050469">
    <property type="entry name" value="Diguanylate_Cyclase"/>
</dbReference>
<protein>
    <recommendedName>
        <fullName evidence="1">diguanylate cyclase</fullName>
        <ecNumber evidence="1">2.7.7.65</ecNumber>
    </recommendedName>
</protein>
<dbReference type="PANTHER" id="PTHR45138">
    <property type="entry name" value="REGULATORY COMPONENTS OF SENSORY TRANSDUCTION SYSTEM"/>
    <property type="match status" value="1"/>
</dbReference>
<comment type="catalytic activity">
    <reaction evidence="2">
        <text>2 GTP = 3',3'-c-di-GMP + 2 diphosphate</text>
        <dbReference type="Rhea" id="RHEA:24898"/>
        <dbReference type="ChEBI" id="CHEBI:33019"/>
        <dbReference type="ChEBI" id="CHEBI:37565"/>
        <dbReference type="ChEBI" id="CHEBI:58805"/>
        <dbReference type="EC" id="2.7.7.65"/>
    </reaction>
</comment>
<dbReference type="Gene3D" id="3.30.450.40">
    <property type="match status" value="1"/>
</dbReference>
<dbReference type="Gene3D" id="3.30.70.270">
    <property type="match status" value="1"/>
</dbReference>
<dbReference type="SMART" id="SM00267">
    <property type="entry name" value="GGDEF"/>
    <property type="match status" value="1"/>
</dbReference>
<dbReference type="CDD" id="cd01949">
    <property type="entry name" value="GGDEF"/>
    <property type="match status" value="1"/>
</dbReference>
<dbReference type="PANTHER" id="PTHR45138:SF9">
    <property type="entry name" value="DIGUANYLATE CYCLASE DGCM-RELATED"/>
    <property type="match status" value="1"/>
</dbReference>
<evidence type="ECO:0000313" key="5">
    <source>
        <dbReference type="Proteomes" id="UP000582837"/>
    </source>
</evidence>
<dbReference type="InterPro" id="IPR000160">
    <property type="entry name" value="GGDEF_dom"/>
</dbReference>
<gene>
    <name evidence="4" type="ORF">HNQ61_003365</name>
</gene>
<evidence type="ECO:0000256" key="1">
    <source>
        <dbReference type="ARBA" id="ARBA00012528"/>
    </source>
</evidence>
<organism evidence="4 5">
    <name type="scientific">Longimicrobium terrae</name>
    <dbReference type="NCBI Taxonomy" id="1639882"/>
    <lineage>
        <taxon>Bacteria</taxon>
        <taxon>Pseudomonadati</taxon>
        <taxon>Gemmatimonadota</taxon>
        <taxon>Longimicrobiia</taxon>
        <taxon>Longimicrobiales</taxon>
        <taxon>Longimicrobiaceae</taxon>
        <taxon>Longimicrobium</taxon>
    </lineage>
</organism>
<comment type="caution">
    <text evidence="4">The sequence shown here is derived from an EMBL/GenBank/DDBJ whole genome shotgun (WGS) entry which is preliminary data.</text>
</comment>
<dbReference type="Pfam" id="PF00990">
    <property type="entry name" value="GGDEF"/>
    <property type="match status" value="1"/>
</dbReference>
<dbReference type="NCBIfam" id="TIGR00254">
    <property type="entry name" value="GGDEF"/>
    <property type="match status" value="1"/>
</dbReference>
<dbReference type="EMBL" id="JACHIA010000010">
    <property type="protein sequence ID" value="MBB6071726.1"/>
    <property type="molecule type" value="Genomic_DNA"/>
</dbReference>
<keyword evidence="5" id="KW-1185">Reference proteome</keyword>
<dbReference type="GO" id="GO:1902201">
    <property type="term" value="P:negative regulation of bacterial-type flagellum-dependent cell motility"/>
    <property type="evidence" value="ECO:0007669"/>
    <property type="project" value="TreeGrafter"/>
</dbReference>
<dbReference type="SUPFAM" id="SSF55073">
    <property type="entry name" value="Nucleotide cyclase"/>
    <property type="match status" value="1"/>
</dbReference>
<dbReference type="InterPro" id="IPR029016">
    <property type="entry name" value="GAF-like_dom_sf"/>
</dbReference>
<dbReference type="InterPro" id="IPR043128">
    <property type="entry name" value="Rev_trsase/Diguanyl_cyclase"/>
</dbReference>
<evidence type="ECO:0000259" key="3">
    <source>
        <dbReference type="PROSITE" id="PS50887"/>
    </source>
</evidence>
<evidence type="ECO:0000313" key="4">
    <source>
        <dbReference type="EMBL" id="MBB6071726.1"/>
    </source>
</evidence>
<accession>A0A841H197</accession>
<dbReference type="GO" id="GO:0052621">
    <property type="term" value="F:diguanylate cyclase activity"/>
    <property type="evidence" value="ECO:0007669"/>
    <property type="project" value="UniProtKB-EC"/>
</dbReference>
<dbReference type="RefSeq" id="WP_170032449.1">
    <property type="nucleotide sequence ID" value="NZ_JABDTL010000001.1"/>
</dbReference>
<dbReference type="AlphaFoldDB" id="A0A841H197"/>
<dbReference type="GO" id="GO:0005886">
    <property type="term" value="C:plasma membrane"/>
    <property type="evidence" value="ECO:0007669"/>
    <property type="project" value="TreeGrafter"/>
</dbReference>
<dbReference type="SUPFAM" id="SSF55781">
    <property type="entry name" value="GAF domain-like"/>
    <property type="match status" value="1"/>
</dbReference>
<dbReference type="InterPro" id="IPR029787">
    <property type="entry name" value="Nucleotide_cyclase"/>
</dbReference>
<dbReference type="Proteomes" id="UP000582837">
    <property type="component" value="Unassembled WGS sequence"/>
</dbReference>
<dbReference type="GO" id="GO:0043709">
    <property type="term" value="P:cell adhesion involved in single-species biofilm formation"/>
    <property type="evidence" value="ECO:0007669"/>
    <property type="project" value="TreeGrafter"/>
</dbReference>
<evidence type="ECO:0000256" key="2">
    <source>
        <dbReference type="ARBA" id="ARBA00034247"/>
    </source>
</evidence>
<proteinExistence type="predicted"/>
<reference evidence="4 5" key="1">
    <citation type="submission" date="2020-08" db="EMBL/GenBank/DDBJ databases">
        <title>Genomic Encyclopedia of Type Strains, Phase IV (KMG-IV): sequencing the most valuable type-strain genomes for metagenomic binning, comparative biology and taxonomic classification.</title>
        <authorList>
            <person name="Goeker M."/>
        </authorList>
    </citation>
    <scope>NUCLEOTIDE SEQUENCE [LARGE SCALE GENOMIC DNA]</scope>
    <source>
        <strain evidence="4 5">DSM 29007</strain>
    </source>
</reference>